<proteinExistence type="predicted"/>
<reference evidence="3 4" key="1">
    <citation type="submission" date="2016-10" db="EMBL/GenBank/DDBJ databases">
        <authorList>
            <person name="Varghese N."/>
            <person name="Submissions S."/>
        </authorList>
    </citation>
    <scope>NUCLEOTIDE SEQUENCE [LARGE SCALE GENOMIC DNA]</scope>
    <source>
        <strain evidence="3 4">DSM 18839</strain>
    </source>
</reference>
<organism evidence="3 4">
    <name type="scientific">Thalassobaculum litoreum DSM 18839</name>
    <dbReference type="NCBI Taxonomy" id="1123362"/>
    <lineage>
        <taxon>Bacteria</taxon>
        <taxon>Pseudomonadati</taxon>
        <taxon>Pseudomonadota</taxon>
        <taxon>Alphaproteobacteria</taxon>
        <taxon>Rhodospirillales</taxon>
        <taxon>Thalassobaculaceae</taxon>
        <taxon>Thalassobaculum</taxon>
    </lineage>
</organism>
<dbReference type="EMBL" id="FNBW01000017">
    <property type="protein sequence ID" value="SDG42318.1"/>
    <property type="molecule type" value="Genomic_DNA"/>
</dbReference>
<protein>
    <submittedName>
        <fullName evidence="3">Iron complex transport system substrate-binding protein</fullName>
    </submittedName>
</protein>
<dbReference type="SUPFAM" id="SSF53807">
    <property type="entry name" value="Helical backbone' metal receptor"/>
    <property type="match status" value="1"/>
</dbReference>
<dbReference type="GO" id="GO:0071281">
    <property type="term" value="P:cellular response to iron ion"/>
    <property type="evidence" value="ECO:0007669"/>
    <property type="project" value="TreeGrafter"/>
</dbReference>
<evidence type="ECO:0000256" key="1">
    <source>
        <dbReference type="SAM" id="SignalP"/>
    </source>
</evidence>
<dbReference type="PROSITE" id="PS50983">
    <property type="entry name" value="FE_B12_PBP"/>
    <property type="match status" value="1"/>
</dbReference>
<dbReference type="PANTHER" id="PTHR30535:SF34">
    <property type="entry name" value="MOLYBDATE-BINDING PROTEIN MOLA"/>
    <property type="match status" value="1"/>
</dbReference>
<feature type="signal peptide" evidence="1">
    <location>
        <begin position="1"/>
        <end position="16"/>
    </location>
</feature>
<comment type="caution">
    <text evidence="3">The sequence shown here is derived from an EMBL/GenBank/DDBJ whole genome shotgun (WGS) entry which is preliminary data.</text>
</comment>
<keyword evidence="4" id="KW-1185">Reference proteome</keyword>
<dbReference type="PANTHER" id="PTHR30535">
    <property type="entry name" value="VITAMIN B12-BINDING PROTEIN"/>
    <property type="match status" value="1"/>
</dbReference>
<evidence type="ECO:0000259" key="2">
    <source>
        <dbReference type="PROSITE" id="PS50983"/>
    </source>
</evidence>
<keyword evidence="1" id="KW-0732">Signal</keyword>
<dbReference type="Gene3D" id="3.40.50.1980">
    <property type="entry name" value="Nitrogenase molybdenum iron protein domain"/>
    <property type="match status" value="2"/>
</dbReference>
<feature type="chain" id="PRO_5034308438" evidence="1">
    <location>
        <begin position="17"/>
        <end position="271"/>
    </location>
</feature>
<dbReference type="Proteomes" id="UP000198615">
    <property type="component" value="Unassembled WGS sequence"/>
</dbReference>
<dbReference type="RefSeq" id="WP_175474331.1">
    <property type="nucleotide sequence ID" value="NZ_FNBW01000017.1"/>
</dbReference>
<sequence>MLALVAGLLWAGPAAAAPSTPAVVSIDYCADQYVLALADRGQIHGVSPRARQAFSYHRERAADVPVVEPVAEAILHAGPDLVVRFWGGNQRLVSMLERVGVDTVNILYGHDTETIFGNLTKVASALGRADEASGLIADQRARIAALEARPRLNLRALYLTPSGTTGGAGTDVDGMIRLAGLENMAAELGYRGWRTVSLEELLMNPPDVFIGSFFDDADVSRSSWSPARHPRLARMMGAVRTVPVPGRFLSCSGLFSVDAAEYIRATLDGTR</sequence>
<dbReference type="Pfam" id="PF01497">
    <property type="entry name" value="Peripla_BP_2"/>
    <property type="match status" value="1"/>
</dbReference>
<dbReference type="InterPro" id="IPR002491">
    <property type="entry name" value="ABC_transptr_periplasmic_BD"/>
</dbReference>
<accession>A0A8G2BLM0</accession>
<dbReference type="InterPro" id="IPR050902">
    <property type="entry name" value="ABC_Transporter_SBP"/>
</dbReference>
<feature type="domain" description="Fe/B12 periplasmic-binding" evidence="2">
    <location>
        <begin position="22"/>
        <end position="271"/>
    </location>
</feature>
<dbReference type="AlphaFoldDB" id="A0A8G2BLM0"/>
<evidence type="ECO:0000313" key="4">
    <source>
        <dbReference type="Proteomes" id="UP000198615"/>
    </source>
</evidence>
<gene>
    <name evidence="3" type="ORF">SAMN05660686_04336</name>
</gene>
<name>A0A8G2BLM0_9PROT</name>
<evidence type="ECO:0000313" key="3">
    <source>
        <dbReference type="EMBL" id="SDG42318.1"/>
    </source>
</evidence>